<name>A0A8J3VPB1_9ACTN</name>
<gene>
    <name evidence="2" type="ORF">Raf01_20870</name>
</gene>
<feature type="transmembrane region" description="Helical" evidence="1">
    <location>
        <begin position="150"/>
        <end position="170"/>
    </location>
</feature>
<feature type="transmembrane region" description="Helical" evidence="1">
    <location>
        <begin position="177"/>
        <end position="199"/>
    </location>
</feature>
<dbReference type="EMBL" id="BONZ01000018">
    <property type="protein sequence ID" value="GIH13915.1"/>
    <property type="molecule type" value="Genomic_DNA"/>
</dbReference>
<dbReference type="RefSeq" id="WP_239133509.1">
    <property type="nucleotide sequence ID" value="NZ_BONZ01000018.1"/>
</dbReference>
<keyword evidence="1" id="KW-1133">Transmembrane helix</keyword>
<keyword evidence="1" id="KW-0812">Transmembrane</keyword>
<organism evidence="2 3">
    <name type="scientific">Rugosimonospora africana</name>
    <dbReference type="NCBI Taxonomy" id="556532"/>
    <lineage>
        <taxon>Bacteria</taxon>
        <taxon>Bacillati</taxon>
        <taxon>Actinomycetota</taxon>
        <taxon>Actinomycetes</taxon>
        <taxon>Micromonosporales</taxon>
        <taxon>Micromonosporaceae</taxon>
        <taxon>Rugosimonospora</taxon>
    </lineage>
</organism>
<proteinExistence type="predicted"/>
<keyword evidence="1" id="KW-0472">Membrane</keyword>
<evidence type="ECO:0000313" key="3">
    <source>
        <dbReference type="Proteomes" id="UP000642748"/>
    </source>
</evidence>
<accession>A0A8J3VPB1</accession>
<dbReference type="AlphaFoldDB" id="A0A8J3VPB1"/>
<dbReference type="Proteomes" id="UP000642748">
    <property type="component" value="Unassembled WGS sequence"/>
</dbReference>
<protein>
    <submittedName>
        <fullName evidence="2">Uncharacterized protein</fullName>
    </submittedName>
</protein>
<feature type="transmembrane region" description="Helical" evidence="1">
    <location>
        <begin position="30"/>
        <end position="49"/>
    </location>
</feature>
<evidence type="ECO:0000313" key="2">
    <source>
        <dbReference type="EMBL" id="GIH13915.1"/>
    </source>
</evidence>
<keyword evidence="3" id="KW-1185">Reference proteome</keyword>
<evidence type="ECO:0000256" key="1">
    <source>
        <dbReference type="SAM" id="Phobius"/>
    </source>
</evidence>
<comment type="caution">
    <text evidence="2">The sequence shown here is derived from an EMBL/GenBank/DDBJ whole genome shotgun (WGS) entry which is preliminary data.</text>
</comment>
<reference evidence="2" key="1">
    <citation type="submission" date="2021-01" db="EMBL/GenBank/DDBJ databases">
        <title>Whole genome shotgun sequence of Rugosimonospora africana NBRC 104875.</title>
        <authorList>
            <person name="Komaki H."/>
            <person name="Tamura T."/>
        </authorList>
    </citation>
    <scope>NUCLEOTIDE SEQUENCE</scope>
    <source>
        <strain evidence="2">NBRC 104875</strain>
    </source>
</reference>
<feature type="transmembrane region" description="Helical" evidence="1">
    <location>
        <begin position="219"/>
        <end position="243"/>
    </location>
</feature>
<sequence>MDAPGTDGPDRTLEELRRVRIRSRRRAHGGAWLPAGVLAALVMVSAVLYRSPWHELTSGVVSYPYWAGLPSDQRSAPASYAYWLVGLPVAFAAIAWWYRGRSRRVGMRVPWPVFAGVGLAALLLIVVLLAVPRQPPTDPFLLTANPGPDWARGLATPLLAITASLVALGWVERSPALAVAGAWIGVLAWWQCAAGYGRIPGWLFWLLDGGQGPSLGGTVALQPAGMLLLMTLPLLACAVVAAARASRWRRSRAQ</sequence>
<feature type="transmembrane region" description="Helical" evidence="1">
    <location>
        <begin position="110"/>
        <end position="130"/>
    </location>
</feature>
<feature type="transmembrane region" description="Helical" evidence="1">
    <location>
        <begin position="80"/>
        <end position="98"/>
    </location>
</feature>